<dbReference type="STRING" id="339866.GCA_001418255_01581"/>
<dbReference type="Proteomes" id="UP000183649">
    <property type="component" value="Unassembled WGS sequence"/>
</dbReference>
<keyword evidence="2" id="KW-0472">Membrane</keyword>
<dbReference type="OrthoDB" id="5293433at2"/>
<dbReference type="AlphaFoldDB" id="A0A0K6I1P3"/>
<dbReference type="InterPro" id="IPR050400">
    <property type="entry name" value="Bact_Cytoskel_RodZ"/>
</dbReference>
<proteinExistence type="predicted"/>
<feature type="region of interest" description="Disordered" evidence="1">
    <location>
        <begin position="175"/>
        <end position="194"/>
    </location>
</feature>
<keyword evidence="2" id="KW-1133">Transmembrane helix</keyword>
<dbReference type="InterPro" id="IPR025194">
    <property type="entry name" value="RodZ-like_C"/>
</dbReference>
<name>A0A0K6I1P3_9BURK</name>
<evidence type="ECO:0000313" key="5">
    <source>
        <dbReference type="Proteomes" id="UP000183649"/>
    </source>
</evidence>
<accession>A0A0K6I1P3</accession>
<protein>
    <submittedName>
        <fullName evidence="4">Cytoskeletal protein RodZ, contains Xre-like HTH and DUF4115 domains</fullName>
    </submittedName>
</protein>
<dbReference type="Pfam" id="PF13464">
    <property type="entry name" value="RodZ_C"/>
    <property type="match status" value="1"/>
</dbReference>
<reference evidence="5" key="1">
    <citation type="submission" date="2015-08" db="EMBL/GenBank/DDBJ databases">
        <authorList>
            <person name="Varghese N."/>
        </authorList>
    </citation>
    <scope>NUCLEOTIDE SEQUENCE [LARGE SCALE GENOMIC DNA]</scope>
    <source>
        <strain evidence="5">DSM 18181</strain>
    </source>
</reference>
<dbReference type="EMBL" id="CYHF01000005">
    <property type="protein sequence ID" value="CUA97050.1"/>
    <property type="molecule type" value="Genomic_DNA"/>
</dbReference>
<dbReference type="SUPFAM" id="SSF47413">
    <property type="entry name" value="lambda repressor-like DNA-binding domains"/>
    <property type="match status" value="1"/>
</dbReference>
<gene>
    <name evidence="4" type="ORF">Ga0061069_10575</name>
</gene>
<keyword evidence="5" id="KW-1185">Reference proteome</keyword>
<evidence type="ECO:0000256" key="2">
    <source>
        <dbReference type="SAM" id="Phobius"/>
    </source>
</evidence>
<keyword evidence="2" id="KW-0812">Transmembrane</keyword>
<evidence type="ECO:0000313" key="4">
    <source>
        <dbReference type="EMBL" id="CUA97050.1"/>
    </source>
</evidence>
<feature type="domain" description="Cytoskeleton protein RodZ-like C-terminal" evidence="3">
    <location>
        <begin position="231"/>
        <end position="304"/>
    </location>
</feature>
<dbReference type="RefSeq" id="WP_055450481.1">
    <property type="nucleotide sequence ID" value="NZ_CYHF01000005.1"/>
</dbReference>
<dbReference type="PANTHER" id="PTHR34475:SF1">
    <property type="entry name" value="CYTOSKELETON PROTEIN RODZ"/>
    <property type="match status" value="1"/>
</dbReference>
<dbReference type="InterPro" id="IPR010982">
    <property type="entry name" value="Lambda_DNA-bd_dom_sf"/>
</dbReference>
<dbReference type="Gene3D" id="1.10.260.40">
    <property type="entry name" value="lambda repressor-like DNA-binding domains"/>
    <property type="match status" value="1"/>
</dbReference>
<sequence length="306" mass="31069">MTEPSAELIASRVKAGAALRDARLAAGRNLEELAAQLKVAPAKIEALEAGDWSALPDDTFGRALLRSCCKVLRVDAQPLLDSLPGAPVLHSPAPVIESGAADLSARVPERPLPRAASGGHRSRGLLWLAILIVVIAALVYFWPALRGLTESAMPGSAQPETQKSGVVEHVVPTGAQPSMSASSQPVHAETSSLGLQASPSISTSAVAASAPARPASSASAAGAAAGALLQFAATAPSWVQVTARDGKVIFSQLLQAGASQSVQVPAGSAPLSVVVGNAPQTTVTYAGKPVDLAPDTRANVARFTLN</sequence>
<feature type="transmembrane region" description="Helical" evidence="2">
    <location>
        <begin position="124"/>
        <end position="142"/>
    </location>
</feature>
<dbReference type="GO" id="GO:0003677">
    <property type="term" value="F:DNA binding"/>
    <property type="evidence" value="ECO:0007669"/>
    <property type="project" value="InterPro"/>
</dbReference>
<evidence type="ECO:0000256" key="1">
    <source>
        <dbReference type="SAM" id="MobiDB-lite"/>
    </source>
</evidence>
<organism evidence="4 5">
    <name type="scientific">Thiomonas bhubaneswarensis</name>
    <dbReference type="NCBI Taxonomy" id="339866"/>
    <lineage>
        <taxon>Bacteria</taxon>
        <taxon>Pseudomonadati</taxon>
        <taxon>Pseudomonadota</taxon>
        <taxon>Betaproteobacteria</taxon>
        <taxon>Burkholderiales</taxon>
        <taxon>Thiomonas</taxon>
    </lineage>
</organism>
<dbReference type="PANTHER" id="PTHR34475">
    <property type="match status" value="1"/>
</dbReference>
<dbReference type="Pfam" id="PF13413">
    <property type="entry name" value="HTH_25"/>
    <property type="match status" value="1"/>
</dbReference>
<evidence type="ECO:0000259" key="3">
    <source>
        <dbReference type="Pfam" id="PF13464"/>
    </source>
</evidence>